<name>A0A7M1RQZ9_9CAUD</name>
<reference evidence="1 2" key="1">
    <citation type="submission" date="2020-07" db="EMBL/GenBank/DDBJ databases">
        <title>Taxonomic proposal: Crassvirales, a new order of highly abundant and diverse bacterial viruses.</title>
        <authorList>
            <person name="Shkoporov A.N."/>
            <person name="Stockdale S.R."/>
            <person name="Guerin E."/>
            <person name="Ross R.P."/>
            <person name="Hill C."/>
        </authorList>
    </citation>
    <scope>NUCLEOTIDE SEQUENCE [LARGE SCALE GENOMIC DNA]</scope>
</reference>
<evidence type="ECO:0000313" key="1">
    <source>
        <dbReference type="EMBL" id="QOR56867.1"/>
    </source>
</evidence>
<evidence type="ECO:0000313" key="2">
    <source>
        <dbReference type="Proteomes" id="UP000593741"/>
    </source>
</evidence>
<dbReference type="RefSeq" id="YP_010112319.1">
    <property type="nucleotide sequence ID" value="NC_055890.1"/>
</dbReference>
<dbReference type="KEGG" id="vg:65130786"/>
<evidence type="ECO:0008006" key="3">
    <source>
        <dbReference type="Google" id="ProtNLM"/>
    </source>
</evidence>
<dbReference type="GeneID" id="65130786"/>
<proteinExistence type="predicted"/>
<sequence length="96" mass="10699">MKIDFKNIVIRDIEGNEENIDMSKELGKILYRSAISKEGLELAKDIYDNGEVELDKDAAISIKGVVSNGFLAIVQESVIPMLDEIINSENNDQQAE</sequence>
<accession>A0A7M1RQZ9</accession>
<protein>
    <recommendedName>
        <fullName evidence="3">Phage protein</fullName>
    </recommendedName>
</protein>
<keyword evidence="2" id="KW-1185">Reference proteome</keyword>
<dbReference type="Proteomes" id="UP000593741">
    <property type="component" value="Genome"/>
</dbReference>
<organism evidence="1 2">
    <name type="scientific">uncultured phage cr56_1</name>
    <dbReference type="NCBI Taxonomy" id="2772081"/>
    <lineage>
        <taxon>Viruses</taxon>
        <taxon>Duplodnaviria</taxon>
        <taxon>Heunggongvirae</taxon>
        <taxon>Uroviricota</taxon>
        <taxon>Caudoviricetes</taxon>
        <taxon>Crassvirales</taxon>
        <taxon>Suoliviridae</taxon>
        <taxon>Loutivirinae</taxon>
        <taxon>Buchavirus</taxon>
        <taxon>Buchavirus faecalis</taxon>
    </lineage>
</organism>
<dbReference type="EMBL" id="MT774397">
    <property type="protein sequence ID" value="QOR56867.1"/>
    <property type="molecule type" value="Genomic_DNA"/>
</dbReference>